<dbReference type="EMBL" id="MU154555">
    <property type="protein sequence ID" value="KAF9496118.1"/>
    <property type="molecule type" value="Genomic_DNA"/>
</dbReference>
<dbReference type="InterPro" id="IPR032710">
    <property type="entry name" value="NTF2-like_dom_sf"/>
</dbReference>
<name>A0A9P6DGJ9_PLEER</name>
<keyword evidence="2" id="KW-1185">Reference proteome</keyword>
<dbReference type="GO" id="GO:0030638">
    <property type="term" value="P:polyketide metabolic process"/>
    <property type="evidence" value="ECO:0007669"/>
    <property type="project" value="InterPro"/>
</dbReference>
<comment type="caution">
    <text evidence="1">The sequence shown here is derived from an EMBL/GenBank/DDBJ whole genome shotgun (WGS) entry which is preliminary data.</text>
</comment>
<sequence>MLDACGQLCMVMSLEFLLHHSSHDKPCIIVAYKGVLSTALEKLKYSESLRCLLTILPLDLLPQMPIQPRLISNAVPSVVKPTTLLILVDDDSIGSGWCEQVPIHASSDKIEWHLSLLQFSQEGYNVLHVKYPSVEEDGYDLRQALLKADEEVSKLGCDWALITYGLSAVDARALQFSILSPWNDLKACIHFCPNTTSAKPFLLKKKSGGYIPSVFHIPASQELLHAALVPHTQAEQPNNGRSHPVISLFTYPLVPEKCPFPLMLNAPSRAARETVCPHIRSATTLSLTRTLTLLRRCIGPYFDLESVWEEHAHYEFVERDAQKTLSTMVSEPYVNHISTLTGGMGRQDLLRFYKYHFTGLDTTPPDTEMITVSRTVGTDRIIDEMIFKCTHTTEIDYFLPGIPPTGKKLEFPVVGIVAFRGDKMFFEHIYWDQASVLVQLDLLDATNLPVAGVDVARKVLDPFGVPSNTLLARWKTSEGLSTDS</sequence>
<accession>A0A9P6DGJ9</accession>
<protein>
    <submittedName>
        <fullName evidence="1">Uncharacterized protein</fullName>
    </submittedName>
</protein>
<dbReference type="Proteomes" id="UP000807025">
    <property type="component" value="Unassembled WGS sequence"/>
</dbReference>
<dbReference type="Gene3D" id="3.10.450.50">
    <property type="match status" value="1"/>
</dbReference>
<gene>
    <name evidence="1" type="ORF">BDN71DRAFT_779628</name>
</gene>
<dbReference type="SUPFAM" id="SSF54427">
    <property type="entry name" value="NTF2-like"/>
    <property type="match status" value="1"/>
</dbReference>
<evidence type="ECO:0000313" key="1">
    <source>
        <dbReference type="EMBL" id="KAF9496118.1"/>
    </source>
</evidence>
<dbReference type="PANTHER" id="PTHR38436:SF3">
    <property type="entry name" value="CARBOXYMETHYLENEBUTENOLIDASE-RELATED"/>
    <property type="match status" value="1"/>
</dbReference>
<dbReference type="InterPro" id="IPR009959">
    <property type="entry name" value="Cyclase_SnoaL-like"/>
</dbReference>
<reference evidence="1" key="1">
    <citation type="submission" date="2020-11" db="EMBL/GenBank/DDBJ databases">
        <authorList>
            <consortium name="DOE Joint Genome Institute"/>
            <person name="Ahrendt S."/>
            <person name="Riley R."/>
            <person name="Andreopoulos W."/>
            <person name="Labutti K."/>
            <person name="Pangilinan J."/>
            <person name="Ruiz-Duenas F.J."/>
            <person name="Barrasa J.M."/>
            <person name="Sanchez-Garcia M."/>
            <person name="Camarero S."/>
            <person name="Miyauchi S."/>
            <person name="Serrano A."/>
            <person name="Linde D."/>
            <person name="Babiker R."/>
            <person name="Drula E."/>
            <person name="Ayuso-Fernandez I."/>
            <person name="Pacheco R."/>
            <person name="Padilla G."/>
            <person name="Ferreira P."/>
            <person name="Barriuso J."/>
            <person name="Kellner H."/>
            <person name="Castanera R."/>
            <person name="Alfaro M."/>
            <person name="Ramirez L."/>
            <person name="Pisabarro A.G."/>
            <person name="Kuo A."/>
            <person name="Tritt A."/>
            <person name="Lipzen A."/>
            <person name="He G."/>
            <person name="Yan M."/>
            <person name="Ng V."/>
            <person name="Cullen D."/>
            <person name="Martin F."/>
            <person name="Rosso M.-N."/>
            <person name="Henrissat B."/>
            <person name="Hibbett D."/>
            <person name="Martinez A.T."/>
            <person name="Grigoriev I.V."/>
        </authorList>
    </citation>
    <scope>NUCLEOTIDE SEQUENCE</scope>
    <source>
        <strain evidence="1">ATCC 90797</strain>
    </source>
</reference>
<dbReference type="AlphaFoldDB" id="A0A9P6DGJ9"/>
<proteinExistence type="predicted"/>
<dbReference type="PANTHER" id="PTHR38436">
    <property type="entry name" value="POLYKETIDE CYCLASE SNOAL-LIKE DOMAIN"/>
    <property type="match status" value="1"/>
</dbReference>
<dbReference type="OrthoDB" id="5440at2759"/>
<organism evidence="1 2">
    <name type="scientific">Pleurotus eryngii</name>
    <name type="common">Boletus of the steppes</name>
    <dbReference type="NCBI Taxonomy" id="5323"/>
    <lineage>
        <taxon>Eukaryota</taxon>
        <taxon>Fungi</taxon>
        <taxon>Dikarya</taxon>
        <taxon>Basidiomycota</taxon>
        <taxon>Agaricomycotina</taxon>
        <taxon>Agaricomycetes</taxon>
        <taxon>Agaricomycetidae</taxon>
        <taxon>Agaricales</taxon>
        <taxon>Pleurotineae</taxon>
        <taxon>Pleurotaceae</taxon>
        <taxon>Pleurotus</taxon>
    </lineage>
</organism>
<evidence type="ECO:0000313" key="2">
    <source>
        <dbReference type="Proteomes" id="UP000807025"/>
    </source>
</evidence>